<evidence type="ECO:0000313" key="3">
    <source>
        <dbReference type="Proteomes" id="UP000058925"/>
    </source>
</evidence>
<reference evidence="3" key="1">
    <citation type="submission" date="2015-10" db="EMBL/GenBank/DDBJ databases">
        <title>Niche specialization of a soil ammonia-oxidizing archaeon, Candidatus Nitrosocosmicus oleophilus.</title>
        <authorList>
            <person name="Jung M.-Y."/>
            <person name="Rhee S.-K."/>
        </authorList>
    </citation>
    <scope>NUCLEOTIDE SEQUENCE [LARGE SCALE GENOMIC DNA]</scope>
    <source>
        <strain evidence="3">MY3</strain>
    </source>
</reference>
<dbReference type="AlphaFoldDB" id="A0A654LYD0"/>
<dbReference type="InterPro" id="IPR025658">
    <property type="entry name" value="Cyclophilin_TM1367"/>
</dbReference>
<dbReference type="InterPro" id="IPR029000">
    <property type="entry name" value="Cyclophilin-like_dom_sf"/>
</dbReference>
<dbReference type="Proteomes" id="UP000058925">
    <property type="component" value="Chromosome"/>
</dbReference>
<dbReference type="OrthoDB" id="8073at2157"/>
<organism evidence="2 3">
    <name type="scientific">Candidatus Nitrosocosmicus oleophilus</name>
    <dbReference type="NCBI Taxonomy" id="1353260"/>
    <lineage>
        <taxon>Archaea</taxon>
        <taxon>Nitrososphaerota</taxon>
        <taxon>Nitrososphaeria</taxon>
        <taxon>Nitrososphaerales</taxon>
        <taxon>Nitrososphaeraceae</taxon>
        <taxon>Candidatus Nitrosocosmicus</taxon>
    </lineage>
</organism>
<dbReference type="Pfam" id="PF04126">
    <property type="entry name" value="Cyclophil_like"/>
    <property type="match status" value="1"/>
</dbReference>
<keyword evidence="3" id="KW-1185">Reference proteome</keyword>
<gene>
    <name evidence="2" type="ORF">NMY3_02327</name>
</gene>
<dbReference type="GeneID" id="60422279"/>
<name>A0A654LYD0_9ARCH</name>
<dbReference type="RefSeq" id="WP_196815769.1">
    <property type="nucleotide sequence ID" value="NZ_CP012850.1"/>
</dbReference>
<evidence type="ECO:0000259" key="1">
    <source>
        <dbReference type="Pfam" id="PF04126"/>
    </source>
</evidence>
<dbReference type="EMBL" id="CP012850">
    <property type="protein sequence ID" value="ALI36524.1"/>
    <property type="molecule type" value="Genomic_DNA"/>
</dbReference>
<sequence length="131" mass="14620">MSAEFQSVSTIPIKIGLNQALEVEGELKRHLSPLTVKKLLEVFPIYGRINSYEGRFIYIQVGLQIGSEKPVHTFKKGDLAFSPLGNFICIFLDDALLSQKMNLLGRITSGNIDILQSFRVGDHLSIEKSLN</sequence>
<accession>A0A654LYD0</accession>
<dbReference type="SUPFAM" id="SSF50891">
    <property type="entry name" value="Cyclophilin-like"/>
    <property type="match status" value="1"/>
</dbReference>
<feature type="domain" description="Cyclophilin TM1367-like" evidence="1">
    <location>
        <begin position="13"/>
        <end position="125"/>
    </location>
</feature>
<protein>
    <recommendedName>
        <fullName evidence="1">Cyclophilin TM1367-like domain-containing protein</fullName>
    </recommendedName>
</protein>
<proteinExistence type="predicted"/>
<dbReference type="KEGG" id="taa:NMY3_02327"/>
<dbReference type="Gene3D" id="2.40.100.20">
    <property type="match status" value="1"/>
</dbReference>
<evidence type="ECO:0000313" key="2">
    <source>
        <dbReference type="EMBL" id="ALI36524.1"/>
    </source>
</evidence>